<feature type="region of interest" description="Disordered" evidence="1">
    <location>
        <begin position="21"/>
        <end position="227"/>
    </location>
</feature>
<feature type="compositionally biased region" description="Basic and acidic residues" evidence="1">
    <location>
        <begin position="21"/>
        <end position="31"/>
    </location>
</feature>
<dbReference type="EMBL" id="MCFA01000003">
    <property type="protein sequence ID" value="ORY19122.1"/>
    <property type="molecule type" value="Genomic_DNA"/>
</dbReference>
<proteinExistence type="predicted"/>
<name>A0A1Y2A9A7_9PLEO</name>
<feature type="compositionally biased region" description="Polar residues" evidence="1">
    <location>
        <begin position="33"/>
        <end position="50"/>
    </location>
</feature>
<organism evidence="2 3">
    <name type="scientific">Clohesyomyces aquaticus</name>
    <dbReference type="NCBI Taxonomy" id="1231657"/>
    <lineage>
        <taxon>Eukaryota</taxon>
        <taxon>Fungi</taxon>
        <taxon>Dikarya</taxon>
        <taxon>Ascomycota</taxon>
        <taxon>Pezizomycotina</taxon>
        <taxon>Dothideomycetes</taxon>
        <taxon>Pleosporomycetidae</taxon>
        <taxon>Pleosporales</taxon>
        <taxon>Lindgomycetaceae</taxon>
        <taxon>Clohesyomyces</taxon>
    </lineage>
</organism>
<reference evidence="2 3" key="1">
    <citation type="submission" date="2016-07" db="EMBL/GenBank/DDBJ databases">
        <title>Pervasive Adenine N6-methylation of Active Genes in Fungi.</title>
        <authorList>
            <consortium name="DOE Joint Genome Institute"/>
            <person name="Mondo S.J."/>
            <person name="Dannebaum R.O."/>
            <person name="Kuo R.C."/>
            <person name="Labutti K."/>
            <person name="Haridas S."/>
            <person name="Kuo A."/>
            <person name="Salamov A."/>
            <person name="Ahrendt S.R."/>
            <person name="Lipzen A."/>
            <person name="Sullivan W."/>
            <person name="Andreopoulos W.B."/>
            <person name="Clum A."/>
            <person name="Lindquist E."/>
            <person name="Daum C."/>
            <person name="Ramamoorthy G.K."/>
            <person name="Gryganskyi A."/>
            <person name="Culley D."/>
            <person name="Magnuson J.K."/>
            <person name="James T.Y."/>
            <person name="O'Malley M.A."/>
            <person name="Stajich J.E."/>
            <person name="Spatafora J.W."/>
            <person name="Visel A."/>
            <person name="Grigoriev I.V."/>
        </authorList>
    </citation>
    <scope>NUCLEOTIDE SEQUENCE [LARGE SCALE GENOMIC DNA]</scope>
    <source>
        <strain evidence="2 3">CBS 115471</strain>
    </source>
</reference>
<dbReference type="OrthoDB" id="4395072at2759"/>
<gene>
    <name evidence="2" type="ORF">BCR34DRAFT_206513</name>
</gene>
<feature type="compositionally biased region" description="Pro residues" evidence="1">
    <location>
        <begin position="127"/>
        <end position="143"/>
    </location>
</feature>
<evidence type="ECO:0000313" key="3">
    <source>
        <dbReference type="Proteomes" id="UP000193144"/>
    </source>
</evidence>
<accession>A0A1Y2A9A7</accession>
<dbReference type="Proteomes" id="UP000193144">
    <property type="component" value="Unassembled WGS sequence"/>
</dbReference>
<protein>
    <submittedName>
        <fullName evidence="2">Uncharacterized protein</fullName>
    </submittedName>
</protein>
<feature type="compositionally biased region" description="Polar residues" evidence="1">
    <location>
        <begin position="500"/>
        <end position="509"/>
    </location>
</feature>
<evidence type="ECO:0000313" key="2">
    <source>
        <dbReference type="EMBL" id="ORY19122.1"/>
    </source>
</evidence>
<feature type="compositionally biased region" description="Polar residues" evidence="1">
    <location>
        <begin position="205"/>
        <end position="225"/>
    </location>
</feature>
<evidence type="ECO:0000256" key="1">
    <source>
        <dbReference type="SAM" id="MobiDB-lite"/>
    </source>
</evidence>
<comment type="caution">
    <text evidence="2">The sequence shown here is derived from an EMBL/GenBank/DDBJ whole genome shotgun (WGS) entry which is preliminary data.</text>
</comment>
<keyword evidence="3" id="KW-1185">Reference proteome</keyword>
<dbReference type="STRING" id="1231657.A0A1Y2A9A7"/>
<dbReference type="AlphaFoldDB" id="A0A1Y2A9A7"/>
<sequence length="650" mass="71089">MATLTRPRTRQRSYLHRLWTRELRAPTHEPCTEQDTSASPDSASRITNANDPDRQAPNLNDATSGRLRRYLGGNIPGRRRLQSTQGRSANDFDLAPQNAERTGALRETSPSRYSLEGPRLSNGVPLNPDPAPTPDPTIPPAPVPIQQQEEALGEPSPDRSSLPGPGPSNGAVLNPDSAPTAEPTILPVPNLIQPQEEANLPPTGMQASNPRETISSLPTDTSNPAESRMNHDTEAILVSGGRVGHKERLTAPREVSAAFIASMDTYCVRVSNARRSSGVYWLHWRTYVGKLKENPPPVCMDEEWCTLREILVQDLGPVIESLFSSLGDTKAACIEPELCMTGKLRYYLNTVDLRPTIWIRCGSEMCQKKVEEATQDLDYLKPFRKKGRVQVQLKAPRLSARFQSVSGAISGPSATVPFGFHVSVLIPDTVSYHVPSACGMRIKCRSVDGLATEQVWIVGGLIRIDSTIYGLTAAHPIFDGITHEAEPHGARLMSEDTRTQSEGSTQTPTRPHESEEGNWHTATVHSVNYGGRISLPGVTPQTMHANCSDYALVRLDARAEVLPNSYESPENSQEGACIVDSISSDPACGEVLILCSPGDVRSGYLLGLPALFMTHMGVFHTRKIQTEAPFGESLFLLLFRQRIIEGCSNF</sequence>
<feature type="region of interest" description="Disordered" evidence="1">
    <location>
        <begin position="493"/>
        <end position="518"/>
    </location>
</feature>